<dbReference type="Proteomes" id="UP000325558">
    <property type="component" value="Unassembled WGS sequence"/>
</dbReference>
<evidence type="ECO:0000313" key="1">
    <source>
        <dbReference type="EMBL" id="KAE8347039.1"/>
    </source>
</evidence>
<sequence length="64" mass="7004">MRRLLLSRLEKQGGDQIIFEDVLKGAAANTAVTKDGRIPITSEIPLWGCLSARNAIESKPQKTP</sequence>
<dbReference type="EMBL" id="ML737114">
    <property type="protein sequence ID" value="KAE8347039.1"/>
    <property type="molecule type" value="Genomic_DNA"/>
</dbReference>
<accession>A0A5N6YRL2</accession>
<reference evidence="1" key="1">
    <citation type="submission" date="2019-04" db="EMBL/GenBank/DDBJ databases">
        <title>Friends and foes A comparative genomics study of 23 Aspergillus species from section Flavi.</title>
        <authorList>
            <consortium name="DOE Joint Genome Institute"/>
            <person name="Kjaerbolling I."/>
            <person name="Vesth T."/>
            <person name="Frisvad J.C."/>
            <person name="Nybo J.L."/>
            <person name="Theobald S."/>
            <person name="Kildgaard S."/>
            <person name="Isbrandt T."/>
            <person name="Kuo A."/>
            <person name="Sato A."/>
            <person name="Lyhne E.K."/>
            <person name="Kogle M.E."/>
            <person name="Wiebenga A."/>
            <person name="Kun R.S."/>
            <person name="Lubbers R.J."/>
            <person name="Makela M.R."/>
            <person name="Barry K."/>
            <person name="Chovatia M."/>
            <person name="Clum A."/>
            <person name="Daum C."/>
            <person name="Haridas S."/>
            <person name="He G."/>
            <person name="LaButti K."/>
            <person name="Lipzen A."/>
            <person name="Mondo S."/>
            <person name="Riley R."/>
            <person name="Salamov A."/>
            <person name="Simmons B.A."/>
            <person name="Magnuson J.K."/>
            <person name="Henrissat B."/>
            <person name="Mortensen U.H."/>
            <person name="Larsen T.O."/>
            <person name="Devries R.P."/>
            <person name="Grigoriev I.V."/>
            <person name="Machida M."/>
            <person name="Baker S.E."/>
            <person name="Andersen M.R."/>
        </authorList>
    </citation>
    <scope>NUCLEOTIDE SEQUENCE</scope>
    <source>
        <strain evidence="1">CBS 117612</strain>
    </source>
</reference>
<dbReference type="AlphaFoldDB" id="A0A5N6YRL2"/>
<name>A0A5N6YRL2_9EURO</name>
<proteinExistence type="predicted"/>
<gene>
    <name evidence="1" type="ORF">BDV24DRAFT_122693</name>
</gene>
<protein>
    <submittedName>
        <fullName evidence="1">Uncharacterized protein</fullName>
    </submittedName>
</protein>
<organism evidence="1">
    <name type="scientific">Aspergillus arachidicola</name>
    <dbReference type="NCBI Taxonomy" id="656916"/>
    <lineage>
        <taxon>Eukaryota</taxon>
        <taxon>Fungi</taxon>
        <taxon>Dikarya</taxon>
        <taxon>Ascomycota</taxon>
        <taxon>Pezizomycotina</taxon>
        <taxon>Eurotiomycetes</taxon>
        <taxon>Eurotiomycetidae</taxon>
        <taxon>Eurotiales</taxon>
        <taxon>Aspergillaceae</taxon>
        <taxon>Aspergillus</taxon>
        <taxon>Aspergillus subgen. Circumdati</taxon>
    </lineage>
</organism>
<dbReference type="OrthoDB" id="626167at2759"/>